<dbReference type="NCBIfam" id="TIGR04239">
    <property type="entry name" value="rhombo_GlpG"/>
    <property type="match status" value="1"/>
</dbReference>
<dbReference type="InterPro" id="IPR022764">
    <property type="entry name" value="Peptidase_S54_rhomboid_dom"/>
</dbReference>
<feature type="domain" description="Peptidase S54 rhomboid" evidence="10">
    <location>
        <begin position="137"/>
        <end position="272"/>
    </location>
</feature>
<dbReference type="RefSeq" id="WP_330128271.1">
    <property type="nucleotide sequence ID" value="NZ_JAUHLI010000005.1"/>
</dbReference>
<name>A0ABU7J4D8_9GAMM</name>
<gene>
    <name evidence="12" type="primary">glpG</name>
    <name evidence="12" type="ORF">QWY20_06785</name>
</gene>
<keyword evidence="3" id="KW-1003">Cell membrane</keyword>
<keyword evidence="12" id="KW-0645">Protease</keyword>
<evidence type="ECO:0000313" key="13">
    <source>
        <dbReference type="Proteomes" id="UP001336314"/>
    </source>
</evidence>
<dbReference type="SUPFAM" id="SSF144091">
    <property type="entry name" value="Rhomboid-like"/>
    <property type="match status" value="1"/>
</dbReference>
<reference evidence="12 13" key="1">
    <citation type="submission" date="2023-07" db="EMBL/GenBank/DDBJ databases">
        <title>Alkalimonas sp., MEB108 novel, alkaliphilic bacterium isolated from Lonar Lake, India.</title>
        <authorList>
            <person name="Joshi A."/>
            <person name="Thite S."/>
        </authorList>
    </citation>
    <scope>NUCLEOTIDE SEQUENCE [LARGE SCALE GENOMIC DNA]</scope>
    <source>
        <strain evidence="12 13">MEB108</strain>
    </source>
</reference>
<keyword evidence="13" id="KW-1185">Reference proteome</keyword>
<comment type="caution">
    <text evidence="12">The sequence shown here is derived from an EMBL/GenBank/DDBJ whole genome shotgun (WGS) entry which is preliminary data.</text>
</comment>
<evidence type="ECO:0000313" key="12">
    <source>
        <dbReference type="EMBL" id="MEE2001155.1"/>
    </source>
</evidence>
<evidence type="ECO:0000256" key="7">
    <source>
        <dbReference type="ARBA" id="ARBA00022989"/>
    </source>
</evidence>
<keyword evidence="7 9" id="KW-1133">Transmembrane helix</keyword>
<feature type="transmembrane region" description="Helical" evidence="9">
    <location>
        <begin position="200"/>
        <end position="218"/>
    </location>
</feature>
<dbReference type="Pfam" id="PF01694">
    <property type="entry name" value="Rhomboid"/>
    <property type="match status" value="1"/>
</dbReference>
<accession>A0ABU7J4D8</accession>
<keyword evidence="6 12" id="KW-0378">Hydrolase</keyword>
<dbReference type="InterPro" id="IPR022732">
    <property type="entry name" value="Peptidase_S54_GlpG_N"/>
</dbReference>
<dbReference type="InterPro" id="IPR038236">
    <property type="entry name" value="GlpG_N_sf"/>
</dbReference>
<evidence type="ECO:0000256" key="1">
    <source>
        <dbReference type="ARBA" id="ARBA00004141"/>
    </source>
</evidence>
<comment type="subcellular location">
    <subcellularLocation>
        <location evidence="1">Membrane</location>
        <topology evidence="1">Multi-pass membrane protein</topology>
    </subcellularLocation>
</comment>
<organism evidence="12 13">
    <name type="scientific">Alkalimonas cellulosilytica</name>
    <dbReference type="NCBI Taxonomy" id="3058395"/>
    <lineage>
        <taxon>Bacteria</taxon>
        <taxon>Pseudomonadati</taxon>
        <taxon>Pseudomonadota</taxon>
        <taxon>Gammaproteobacteria</taxon>
        <taxon>Alkalimonas</taxon>
    </lineage>
</organism>
<proteinExistence type="inferred from homology"/>
<evidence type="ECO:0000256" key="8">
    <source>
        <dbReference type="ARBA" id="ARBA00023136"/>
    </source>
</evidence>
<dbReference type="InterPro" id="IPR050925">
    <property type="entry name" value="Rhomboid_protease_S54"/>
</dbReference>
<dbReference type="Gene3D" id="1.20.1540.10">
    <property type="entry name" value="Rhomboid-like"/>
    <property type="match status" value="1"/>
</dbReference>
<keyword evidence="4" id="KW-0997">Cell inner membrane</keyword>
<evidence type="ECO:0000259" key="11">
    <source>
        <dbReference type="Pfam" id="PF12122"/>
    </source>
</evidence>
<feature type="transmembrane region" description="Helical" evidence="9">
    <location>
        <begin position="230"/>
        <end position="249"/>
    </location>
</feature>
<dbReference type="Proteomes" id="UP001336314">
    <property type="component" value="Unassembled WGS sequence"/>
</dbReference>
<sequence>MIKLGELNSVNAARLFADYCVTQGWSVQAVVEEAEVTERAALYVDEQQLHQVSQALEAFLQNPAHPRYHAAAWQRSELAAGSASLWSGLQFKAFSGPVTLLVLLLALLVYGWQQIAPQQASAALGIFLQPGAIHLAESWRWFSPALLHFSLTHLVFNLMWWLLLAGQFERRLGSGQLLSVALSSALIANVAQYVLVGPYFGGLSGVVYALFGYFWWAGRLNPAQGLQLDKGLVAFMLIWMVLGFLDVLWVSMANWAHLGGLLAGCGWAWLLRHKPGRPD</sequence>
<feature type="transmembrane region" description="Helical" evidence="9">
    <location>
        <begin position="93"/>
        <end position="112"/>
    </location>
</feature>
<dbReference type="Pfam" id="PF12122">
    <property type="entry name" value="Rhomboid_N"/>
    <property type="match status" value="1"/>
</dbReference>
<evidence type="ECO:0000256" key="9">
    <source>
        <dbReference type="SAM" id="Phobius"/>
    </source>
</evidence>
<dbReference type="InterPro" id="IPR023662">
    <property type="entry name" value="Rhomboid_protease_GlpG"/>
</dbReference>
<dbReference type="GO" id="GO:0008233">
    <property type="term" value="F:peptidase activity"/>
    <property type="evidence" value="ECO:0007669"/>
    <property type="project" value="UniProtKB-KW"/>
</dbReference>
<dbReference type="PANTHER" id="PTHR43731">
    <property type="entry name" value="RHOMBOID PROTEASE"/>
    <property type="match status" value="1"/>
</dbReference>
<evidence type="ECO:0000259" key="10">
    <source>
        <dbReference type="Pfam" id="PF01694"/>
    </source>
</evidence>
<keyword evidence="5 9" id="KW-0812">Transmembrane</keyword>
<evidence type="ECO:0000256" key="3">
    <source>
        <dbReference type="ARBA" id="ARBA00022475"/>
    </source>
</evidence>
<comment type="similarity">
    <text evidence="2">Belongs to the peptidase S54 family.</text>
</comment>
<evidence type="ECO:0000256" key="2">
    <source>
        <dbReference type="ARBA" id="ARBA00009045"/>
    </source>
</evidence>
<dbReference type="EC" id="3.4.21.105" evidence="12"/>
<evidence type="ECO:0000256" key="5">
    <source>
        <dbReference type="ARBA" id="ARBA00022692"/>
    </source>
</evidence>
<protein>
    <submittedName>
        <fullName evidence="12">Rhomboid family intramembrane serine protease GlpG</fullName>
        <ecNumber evidence="12">3.4.21.105</ecNumber>
    </submittedName>
</protein>
<feature type="transmembrane region" description="Helical" evidence="9">
    <location>
        <begin position="145"/>
        <end position="165"/>
    </location>
</feature>
<dbReference type="GO" id="GO:0006508">
    <property type="term" value="P:proteolysis"/>
    <property type="evidence" value="ECO:0007669"/>
    <property type="project" value="UniProtKB-KW"/>
</dbReference>
<dbReference type="PANTHER" id="PTHR43731:SF14">
    <property type="entry name" value="PRESENILIN-ASSOCIATED RHOMBOID-LIKE PROTEIN, MITOCHONDRIAL"/>
    <property type="match status" value="1"/>
</dbReference>
<evidence type="ECO:0000256" key="4">
    <source>
        <dbReference type="ARBA" id="ARBA00022519"/>
    </source>
</evidence>
<feature type="domain" description="Peptidase S54 GlpG peptidase N-terminal" evidence="11">
    <location>
        <begin position="1"/>
        <end position="78"/>
    </location>
</feature>
<keyword evidence="8 9" id="KW-0472">Membrane</keyword>
<evidence type="ECO:0000256" key="6">
    <source>
        <dbReference type="ARBA" id="ARBA00022801"/>
    </source>
</evidence>
<dbReference type="InterPro" id="IPR035952">
    <property type="entry name" value="Rhomboid-like_sf"/>
</dbReference>
<dbReference type="EMBL" id="JAUHLI010000005">
    <property type="protein sequence ID" value="MEE2001155.1"/>
    <property type="molecule type" value="Genomic_DNA"/>
</dbReference>
<feature type="transmembrane region" description="Helical" evidence="9">
    <location>
        <begin position="177"/>
        <end position="194"/>
    </location>
</feature>
<dbReference type="Gene3D" id="3.30.70.2350">
    <property type="match status" value="1"/>
</dbReference>